<feature type="chain" id="PRO_5032415544" evidence="1">
    <location>
        <begin position="21"/>
        <end position="185"/>
    </location>
</feature>
<keyword evidence="3" id="KW-1185">Reference proteome</keyword>
<dbReference type="Gene3D" id="3.60.20.10">
    <property type="entry name" value="Glutamine Phosphoribosylpyrophosphate, subunit 1, domain 1"/>
    <property type="match status" value="1"/>
</dbReference>
<keyword evidence="1" id="KW-0732">Signal</keyword>
<dbReference type="EMBL" id="NMUH01003959">
    <property type="protein sequence ID" value="MQM07809.1"/>
    <property type="molecule type" value="Genomic_DNA"/>
</dbReference>
<dbReference type="Proteomes" id="UP000652761">
    <property type="component" value="Unassembled WGS sequence"/>
</dbReference>
<evidence type="ECO:0000313" key="3">
    <source>
        <dbReference type="Proteomes" id="UP000652761"/>
    </source>
</evidence>
<feature type="non-terminal residue" evidence="2">
    <location>
        <position position="1"/>
    </location>
</feature>
<comment type="caution">
    <text evidence="2">The sequence shown here is derived from an EMBL/GenBank/DDBJ whole genome shotgun (WGS) entry which is preliminary data.</text>
</comment>
<evidence type="ECO:0000256" key="1">
    <source>
        <dbReference type="SAM" id="SignalP"/>
    </source>
</evidence>
<gene>
    <name evidence="2" type="ORF">Taro_040654</name>
</gene>
<sequence length="185" mass="20383">FFFLFWLYTLSLLAAQVCEGARVPKDTALRGRIADLRPIQSALVPSSPPRISSLLRRAARRCRKSTASQFSFPLPLLFSPATSGHRIAAASWRCRVRSGGPAPPQIPFFLAALLQSSKEKLILVFVYQGRRSSHESWDGQRDELSEYAFKAVKAAAVTSIAVRGNDSVCVVTQRKVPVCSSLPSY</sequence>
<dbReference type="AlphaFoldDB" id="A0A843WDR4"/>
<dbReference type="InterPro" id="IPR029055">
    <property type="entry name" value="Ntn_hydrolases_N"/>
</dbReference>
<accession>A0A843WDR4</accession>
<feature type="signal peptide" evidence="1">
    <location>
        <begin position="1"/>
        <end position="20"/>
    </location>
</feature>
<dbReference type="OrthoDB" id="431557at2759"/>
<proteinExistence type="predicted"/>
<name>A0A843WDR4_COLES</name>
<protein>
    <submittedName>
        <fullName evidence="2">Uncharacterized protein</fullName>
    </submittedName>
</protein>
<reference evidence="2" key="1">
    <citation type="submission" date="2017-07" db="EMBL/GenBank/DDBJ databases">
        <title>Taro Niue Genome Assembly and Annotation.</title>
        <authorList>
            <person name="Atibalentja N."/>
            <person name="Keating K."/>
            <person name="Fields C.J."/>
        </authorList>
    </citation>
    <scope>NUCLEOTIDE SEQUENCE</scope>
    <source>
        <strain evidence="2">Niue_2</strain>
        <tissue evidence="2">Leaf</tissue>
    </source>
</reference>
<evidence type="ECO:0000313" key="2">
    <source>
        <dbReference type="EMBL" id="MQM07809.1"/>
    </source>
</evidence>
<organism evidence="2 3">
    <name type="scientific">Colocasia esculenta</name>
    <name type="common">Wild taro</name>
    <name type="synonym">Arum esculentum</name>
    <dbReference type="NCBI Taxonomy" id="4460"/>
    <lineage>
        <taxon>Eukaryota</taxon>
        <taxon>Viridiplantae</taxon>
        <taxon>Streptophyta</taxon>
        <taxon>Embryophyta</taxon>
        <taxon>Tracheophyta</taxon>
        <taxon>Spermatophyta</taxon>
        <taxon>Magnoliopsida</taxon>
        <taxon>Liliopsida</taxon>
        <taxon>Araceae</taxon>
        <taxon>Aroideae</taxon>
        <taxon>Colocasieae</taxon>
        <taxon>Colocasia</taxon>
    </lineage>
</organism>